<comment type="subcellular location">
    <subcellularLocation>
        <location evidence="1">Virion</location>
    </subcellularLocation>
</comment>
<organism evidence="3 4">
    <name type="scientific">Bifidobacterium castoris</name>
    <dbReference type="NCBI Taxonomy" id="2306972"/>
    <lineage>
        <taxon>Bacteria</taxon>
        <taxon>Bacillati</taxon>
        <taxon>Actinomycetota</taxon>
        <taxon>Actinomycetes</taxon>
        <taxon>Bifidobacteriales</taxon>
        <taxon>Bifidobacteriaceae</taxon>
        <taxon>Bifidobacterium</taxon>
    </lineage>
</organism>
<proteinExistence type="predicted"/>
<dbReference type="Gene3D" id="3.30.2320.10">
    <property type="entry name" value="hypothetical protein PF0899 domain"/>
    <property type="match status" value="1"/>
</dbReference>
<dbReference type="EMBL" id="QXGI01000003">
    <property type="protein sequence ID" value="RSX48932.1"/>
    <property type="molecule type" value="Genomic_DNA"/>
</dbReference>
<dbReference type="RefSeq" id="WP_126032073.1">
    <property type="nucleotide sequence ID" value="NZ_QXGI01000003.1"/>
</dbReference>
<gene>
    <name evidence="3" type="ORF">D2E22_1070</name>
</gene>
<protein>
    <submittedName>
        <fullName evidence="3">Phage capsid protein</fullName>
    </submittedName>
</protein>
<name>A0A430F7W5_9BIFI</name>
<dbReference type="InterPro" id="IPR024455">
    <property type="entry name" value="Phage_capsid"/>
</dbReference>
<dbReference type="AlphaFoldDB" id="A0A430F7W5"/>
<keyword evidence="4" id="KW-1185">Reference proteome</keyword>
<accession>A0A430F7W5</accession>
<dbReference type="OrthoDB" id="3233650at2"/>
<feature type="domain" description="Phage capsid-like C-terminal" evidence="2">
    <location>
        <begin position="14"/>
        <end position="303"/>
    </location>
</feature>
<dbReference type="SUPFAM" id="SSF56563">
    <property type="entry name" value="Major capsid protein gp5"/>
    <property type="match status" value="1"/>
</dbReference>
<evidence type="ECO:0000256" key="1">
    <source>
        <dbReference type="ARBA" id="ARBA00004328"/>
    </source>
</evidence>
<dbReference type="Gene3D" id="3.30.2400.10">
    <property type="entry name" value="Major capsid protein gp5"/>
    <property type="match status" value="1"/>
</dbReference>
<sequence length="308" mass="32825">MTSTALDVSRLTNGLMLTPEMSSEIWTESIKQSALTQLASRVNLPGKGVKWQTLNAPTAAEWVEETAEKPVVDPTFGSKTMIPHKLAQIITVSEEFARDAANLWTAIQAQASEAIAQAIDKTFLAGTIALPGTDGVDTLADAQVVSIKGGTYKDFIKIATTVLEHDGDLNGVAITNQGLSKFLTATDTNGRPLMTPGVNSTELGSIFGARMIKSPWGYKEAVKASGSGDSAVKAAPEVLGIAGDWRNAFYGTVQGIRIKMSDQATIKKGSQTINLWQRNMLAFLVETEVGFIVRDKSKFCVITGADAA</sequence>
<comment type="caution">
    <text evidence="3">The sequence shown here is derived from an EMBL/GenBank/DDBJ whole genome shotgun (WGS) entry which is preliminary data.</text>
</comment>
<dbReference type="NCBIfam" id="TIGR01554">
    <property type="entry name" value="major_cap_HK97"/>
    <property type="match status" value="1"/>
</dbReference>
<dbReference type="Proteomes" id="UP000288052">
    <property type="component" value="Unassembled WGS sequence"/>
</dbReference>
<evidence type="ECO:0000313" key="3">
    <source>
        <dbReference type="EMBL" id="RSX48932.1"/>
    </source>
</evidence>
<evidence type="ECO:0000313" key="4">
    <source>
        <dbReference type="Proteomes" id="UP000288052"/>
    </source>
</evidence>
<dbReference type="InterPro" id="IPR054612">
    <property type="entry name" value="Phage_capsid-like_C"/>
</dbReference>
<dbReference type="Pfam" id="PF05065">
    <property type="entry name" value="Phage_capsid"/>
    <property type="match status" value="1"/>
</dbReference>
<reference evidence="3 4" key="1">
    <citation type="submission" date="2018-09" db="EMBL/GenBank/DDBJ databases">
        <title>Characterization of the phylogenetic diversity of five novel species belonging to the genus Bifidobacterium.</title>
        <authorList>
            <person name="Lugli G.A."/>
            <person name="Duranti S."/>
            <person name="Milani C."/>
        </authorList>
    </citation>
    <scope>NUCLEOTIDE SEQUENCE [LARGE SCALE GENOMIC DNA]</scope>
    <source>
        <strain evidence="3 4">2020B</strain>
    </source>
</reference>
<evidence type="ECO:0000259" key="2">
    <source>
        <dbReference type="Pfam" id="PF05065"/>
    </source>
</evidence>